<name>A0A814ZR92_9BILA</name>
<evidence type="ECO:0000313" key="5">
    <source>
        <dbReference type="Proteomes" id="UP000663870"/>
    </source>
</evidence>
<evidence type="ECO:0000313" key="3">
    <source>
        <dbReference type="EMBL" id="CAF1527742.1"/>
    </source>
</evidence>
<dbReference type="Proteomes" id="UP000663870">
    <property type="component" value="Unassembled WGS sequence"/>
</dbReference>
<keyword evidence="1" id="KW-1133">Transmembrane helix</keyword>
<comment type="caution">
    <text evidence="2">The sequence shown here is derived from an EMBL/GenBank/DDBJ whole genome shotgun (WGS) entry which is preliminary data.</text>
</comment>
<dbReference type="EMBL" id="CAJNOL010002770">
    <property type="protein sequence ID" value="CAF1527742.1"/>
    <property type="molecule type" value="Genomic_DNA"/>
</dbReference>
<protein>
    <submittedName>
        <fullName evidence="2">Uncharacterized protein</fullName>
    </submittedName>
</protein>
<accession>A0A814ZR92</accession>
<reference evidence="2" key="1">
    <citation type="submission" date="2021-02" db="EMBL/GenBank/DDBJ databases">
        <authorList>
            <person name="Nowell W R."/>
        </authorList>
    </citation>
    <scope>NUCLEOTIDE SEQUENCE</scope>
</reference>
<keyword evidence="1" id="KW-0812">Transmembrane</keyword>
<gene>
    <name evidence="3" type="ORF">JXQ802_LOCUS42003</name>
    <name evidence="2" type="ORF">PYM288_LOCUS27114</name>
</gene>
<feature type="transmembrane region" description="Helical" evidence="1">
    <location>
        <begin position="12"/>
        <end position="32"/>
    </location>
</feature>
<keyword evidence="1" id="KW-0472">Membrane</keyword>
<dbReference type="AlphaFoldDB" id="A0A814ZR92"/>
<dbReference type="EMBL" id="CAJNOH010001739">
    <property type="protein sequence ID" value="CAF1245754.1"/>
    <property type="molecule type" value="Genomic_DNA"/>
</dbReference>
<evidence type="ECO:0000313" key="4">
    <source>
        <dbReference type="Proteomes" id="UP000663854"/>
    </source>
</evidence>
<sequence length="69" mass="7995">MDQTDDSKTFEHFTLATFYLLIIGDLSTKLPIVNKFNRKMFSSSMIIGKFRYIFADYNISCDSNGRLTL</sequence>
<organism evidence="2 4">
    <name type="scientific">Rotaria sordida</name>
    <dbReference type="NCBI Taxonomy" id="392033"/>
    <lineage>
        <taxon>Eukaryota</taxon>
        <taxon>Metazoa</taxon>
        <taxon>Spiralia</taxon>
        <taxon>Gnathifera</taxon>
        <taxon>Rotifera</taxon>
        <taxon>Eurotatoria</taxon>
        <taxon>Bdelloidea</taxon>
        <taxon>Philodinida</taxon>
        <taxon>Philodinidae</taxon>
        <taxon>Rotaria</taxon>
    </lineage>
</organism>
<dbReference type="Proteomes" id="UP000663854">
    <property type="component" value="Unassembled WGS sequence"/>
</dbReference>
<evidence type="ECO:0000313" key="2">
    <source>
        <dbReference type="EMBL" id="CAF1245754.1"/>
    </source>
</evidence>
<keyword evidence="5" id="KW-1185">Reference proteome</keyword>
<proteinExistence type="predicted"/>
<evidence type="ECO:0000256" key="1">
    <source>
        <dbReference type="SAM" id="Phobius"/>
    </source>
</evidence>